<evidence type="ECO:0000313" key="2">
    <source>
        <dbReference type="EMBL" id="ESK52190.1"/>
    </source>
</evidence>
<sequence>MFTSNLSFQLKPSKVAWFFQFGLYSLLMLLCYLTLAWYVTGLVGLLALLAWYVFMKQRQVVAFAQLKANEWTVKYTDTSQIQHLNLKKLLDHEIYIVLYWQEQPQPCIVWRDQLTLQEWKQLKVLAKLHRTSVSIITD</sequence>
<organism evidence="2 3">
    <name type="scientific">Acinetobacter brisouii CIP 110357</name>
    <dbReference type="NCBI Taxonomy" id="1341683"/>
    <lineage>
        <taxon>Bacteria</taxon>
        <taxon>Pseudomonadati</taxon>
        <taxon>Pseudomonadota</taxon>
        <taxon>Gammaproteobacteria</taxon>
        <taxon>Moraxellales</taxon>
        <taxon>Moraxellaceae</taxon>
        <taxon>Acinetobacter</taxon>
    </lineage>
</organism>
<keyword evidence="1" id="KW-0812">Transmembrane</keyword>
<dbReference type="PATRIC" id="fig|1341683.3.peg.326"/>
<dbReference type="STRING" id="396323.VH98_00170"/>
<reference evidence="2 3" key="1">
    <citation type="submission" date="2013-10" db="EMBL/GenBank/DDBJ databases">
        <title>The Genome Sequence of Acinetobacter brisouii CIP 110357.</title>
        <authorList>
            <consortium name="The Broad Institute Genomics Platform"/>
            <consortium name="The Broad Institute Genome Sequencing Center for Infectious Disease"/>
            <person name="Cerqueira G."/>
            <person name="Feldgarden M."/>
            <person name="Courvalin P."/>
            <person name="Grillot-Courvalin C."/>
            <person name="Clermont D."/>
            <person name="Rocha E."/>
            <person name="Yoon E.-J."/>
            <person name="Nemec A."/>
            <person name="Young S.K."/>
            <person name="Zeng Q."/>
            <person name="Gargeya S."/>
            <person name="Fitzgerald M."/>
            <person name="Abouelleil A."/>
            <person name="Alvarado L."/>
            <person name="Berlin A.M."/>
            <person name="Chapman S.B."/>
            <person name="Gainer-Dewar J."/>
            <person name="Goldberg J."/>
            <person name="Gnerre S."/>
            <person name="Griggs A."/>
            <person name="Gujja S."/>
            <person name="Hansen M."/>
            <person name="Howarth C."/>
            <person name="Imamovic A."/>
            <person name="Ireland A."/>
            <person name="Larimer J."/>
            <person name="McCowan C."/>
            <person name="Murphy C."/>
            <person name="Pearson M."/>
            <person name="Poon T.W."/>
            <person name="Priest M."/>
            <person name="Roberts A."/>
            <person name="Saif S."/>
            <person name="Shea T."/>
            <person name="Sykes S."/>
            <person name="Wortman J."/>
            <person name="Nusbaum C."/>
            <person name="Birren B."/>
        </authorList>
    </citation>
    <scope>NUCLEOTIDE SEQUENCE [LARGE SCALE GENOMIC DNA]</scope>
    <source>
        <strain evidence="2 3">CIP 110357</strain>
    </source>
</reference>
<comment type="caution">
    <text evidence="2">The sequence shown here is derived from an EMBL/GenBank/DDBJ whole genome shotgun (WGS) entry which is preliminary data.</text>
</comment>
<evidence type="ECO:0000256" key="1">
    <source>
        <dbReference type="SAM" id="Phobius"/>
    </source>
</evidence>
<keyword evidence="1" id="KW-0472">Membrane</keyword>
<dbReference type="HOGENOM" id="CLU_155685_0_0_6"/>
<dbReference type="EMBL" id="AYEU01000003">
    <property type="protein sequence ID" value="ESK52190.1"/>
    <property type="molecule type" value="Genomic_DNA"/>
</dbReference>
<gene>
    <name evidence="2" type="ORF">P255_00332</name>
</gene>
<feature type="transmembrane region" description="Helical" evidence="1">
    <location>
        <begin position="21"/>
        <end position="54"/>
    </location>
</feature>
<dbReference type="Proteomes" id="UP000018418">
    <property type="component" value="Unassembled WGS sequence"/>
</dbReference>
<accession>V2UU55</accession>
<dbReference type="OrthoDB" id="6712275at2"/>
<proteinExistence type="predicted"/>
<name>V2UU55_9GAMM</name>
<keyword evidence="3" id="KW-1185">Reference proteome</keyword>
<evidence type="ECO:0000313" key="3">
    <source>
        <dbReference type="Proteomes" id="UP000018418"/>
    </source>
</evidence>
<dbReference type="RefSeq" id="WP_004899374.1">
    <property type="nucleotide sequence ID" value="NZ_BBTI01000003.1"/>
</dbReference>
<protein>
    <submittedName>
        <fullName evidence="2">Uncharacterized protein</fullName>
    </submittedName>
</protein>
<keyword evidence="1" id="KW-1133">Transmembrane helix</keyword>
<dbReference type="AlphaFoldDB" id="V2UU55"/>